<keyword evidence="4 7" id="KW-0812">Transmembrane</keyword>
<evidence type="ECO:0000256" key="7">
    <source>
        <dbReference type="SAM" id="Phobius"/>
    </source>
</evidence>
<reference evidence="9 10" key="1">
    <citation type="journal article" date="2023" name="Int. J. Syst. Evol. Microbiol.">
        <title>Methylocystis iwaonis sp. nov., a type II methane-oxidizing bacterium from surface soil of a rice paddy field in Japan, and emended description of the genus Methylocystis (ex Whittenbury et al. 1970) Bowman et al. 1993.</title>
        <authorList>
            <person name="Kaise H."/>
            <person name="Sawadogo J.B."/>
            <person name="Alam M.S."/>
            <person name="Ueno C."/>
            <person name="Dianou D."/>
            <person name="Shinjo R."/>
            <person name="Asakawa S."/>
        </authorList>
    </citation>
    <scope>NUCLEOTIDE SEQUENCE [LARGE SCALE GENOMIC DNA]</scope>
    <source>
        <strain evidence="9 10">SS37A-Re</strain>
    </source>
</reference>
<feature type="transmembrane region" description="Helical" evidence="7">
    <location>
        <begin position="410"/>
        <end position="430"/>
    </location>
</feature>
<gene>
    <name evidence="9" type="ORF">SS37A_26800</name>
</gene>
<evidence type="ECO:0000256" key="6">
    <source>
        <dbReference type="ARBA" id="ARBA00023136"/>
    </source>
</evidence>
<organism evidence="9 10">
    <name type="scientific">Methylocystis iwaonis</name>
    <dbReference type="NCBI Taxonomy" id="2885079"/>
    <lineage>
        <taxon>Bacteria</taxon>
        <taxon>Pseudomonadati</taxon>
        <taxon>Pseudomonadota</taxon>
        <taxon>Alphaproteobacteria</taxon>
        <taxon>Hyphomicrobiales</taxon>
        <taxon>Methylocystaceae</taxon>
        <taxon>Methylocystis</taxon>
    </lineage>
</organism>
<evidence type="ECO:0000313" key="9">
    <source>
        <dbReference type="EMBL" id="BDV35151.1"/>
    </source>
</evidence>
<sequence length="453" mass="49225">MTRNPSRGYAVHDIAAPRDKTSFLTHFNNDPRRIGAAILLGFSTGLPFLLVYSTQSAWLYEANVPIETIGLLSEMTLAYKFKWLWAPFLDEYDAPIFSRLLGRRRGWVLVSQIAVIVALIGVAYGDPGSWLAWTIFFSFALGVAGATQDITVDGWRITVAPKEKLAFMTSVAEMGYRVGTLVAGAGALYLANFYGWRAAYLGMAGVMTLGLVATFLAPEPPSDFEPHRARPSFAFTVTEPIKELWRRLGPMALAILLLVAGFRMPGYVSTAMAMPLFKSLHFSEADIATVTKVFGFWIALGGTILAGLVVRKFGMLKSLLIGTIAGSASHLSLAWLAAHGHDFTDFALAVEVEGFAYAFAQVVLIIYMSSLVSTEFATSQFALLTSLCALPGSLLAGTSGFIIKHTGFETFFVGTSLMGLPVAILAWWVWRKQEHIGEGALAETSAERTAETD</sequence>
<comment type="similarity">
    <text evidence="2">Belongs to the major facilitator superfamily.</text>
</comment>
<comment type="subcellular location">
    <subcellularLocation>
        <location evidence="1">Membrane</location>
        <topology evidence="1">Multi-pass membrane protein</topology>
    </subcellularLocation>
</comment>
<dbReference type="EMBL" id="AP027142">
    <property type="protein sequence ID" value="BDV35151.1"/>
    <property type="molecule type" value="Genomic_DNA"/>
</dbReference>
<dbReference type="InterPro" id="IPR036259">
    <property type="entry name" value="MFS_trans_sf"/>
</dbReference>
<feature type="transmembrane region" description="Helical" evidence="7">
    <location>
        <begin position="294"/>
        <end position="311"/>
    </location>
</feature>
<feature type="transmembrane region" description="Helical" evidence="7">
    <location>
        <begin position="251"/>
        <end position="274"/>
    </location>
</feature>
<evidence type="ECO:0000256" key="5">
    <source>
        <dbReference type="ARBA" id="ARBA00022989"/>
    </source>
</evidence>
<keyword evidence="5 7" id="KW-1133">Transmembrane helix</keyword>
<feature type="transmembrane region" description="Helical" evidence="7">
    <location>
        <begin position="106"/>
        <end position="124"/>
    </location>
</feature>
<dbReference type="PANTHER" id="PTHR12778">
    <property type="entry name" value="SOLUTE CARRIER FAMILY 33 ACETYL-COA TRANSPORTER -RELATED"/>
    <property type="match status" value="1"/>
</dbReference>
<dbReference type="RefSeq" id="WP_281928507.1">
    <property type="nucleotide sequence ID" value="NZ_AP027142.1"/>
</dbReference>
<dbReference type="Proteomes" id="UP001317629">
    <property type="component" value="Chromosome"/>
</dbReference>
<accession>A0ABN6VHK4</accession>
<dbReference type="Gene3D" id="1.20.1250.20">
    <property type="entry name" value="MFS general substrate transporter like domains"/>
    <property type="match status" value="1"/>
</dbReference>
<name>A0ABN6VHK4_9HYPH</name>
<evidence type="ECO:0000256" key="3">
    <source>
        <dbReference type="ARBA" id="ARBA00022448"/>
    </source>
</evidence>
<protein>
    <submittedName>
        <fullName evidence="9">MFS transporter</fullName>
    </submittedName>
</protein>
<feature type="transmembrane region" description="Helical" evidence="7">
    <location>
        <begin position="34"/>
        <end position="52"/>
    </location>
</feature>
<dbReference type="PANTHER" id="PTHR12778:SF10">
    <property type="entry name" value="MAJOR FACILITATOR SUPERFAMILY DOMAIN-CONTAINING PROTEIN 3"/>
    <property type="match status" value="1"/>
</dbReference>
<dbReference type="InterPro" id="IPR020846">
    <property type="entry name" value="MFS_dom"/>
</dbReference>
<evidence type="ECO:0000256" key="1">
    <source>
        <dbReference type="ARBA" id="ARBA00004141"/>
    </source>
</evidence>
<feature type="transmembrane region" description="Helical" evidence="7">
    <location>
        <begin position="174"/>
        <end position="192"/>
    </location>
</feature>
<dbReference type="NCBIfam" id="TIGR00901">
    <property type="entry name" value="2A0125"/>
    <property type="match status" value="1"/>
</dbReference>
<evidence type="ECO:0000259" key="8">
    <source>
        <dbReference type="PROSITE" id="PS50850"/>
    </source>
</evidence>
<dbReference type="InterPro" id="IPR004752">
    <property type="entry name" value="AmpG_permease/AT-1"/>
</dbReference>
<dbReference type="PROSITE" id="PS50850">
    <property type="entry name" value="MFS"/>
    <property type="match status" value="1"/>
</dbReference>
<keyword evidence="6 7" id="KW-0472">Membrane</keyword>
<evidence type="ECO:0000256" key="2">
    <source>
        <dbReference type="ARBA" id="ARBA00008335"/>
    </source>
</evidence>
<keyword evidence="3" id="KW-0813">Transport</keyword>
<evidence type="ECO:0000313" key="10">
    <source>
        <dbReference type="Proteomes" id="UP001317629"/>
    </source>
</evidence>
<feature type="transmembrane region" description="Helical" evidence="7">
    <location>
        <begin position="130"/>
        <end position="147"/>
    </location>
</feature>
<feature type="transmembrane region" description="Helical" evidence="7">
    <location>
        <begin position="354"/>
        <end position="374"/>
    </location>
</feature>
<dbReference type="SUPFAM" id="SSF103473">
    <property type="entry name" value="MFS general substrate transporter"/>
    <property type="match status" value="1"/>
</dbReference>
<feature type="transmembrane region" description="Helical" evidence="7">
    <location>
        <begin position="318"/>
        <end position="338"/>
    </location>
</feature>
<dbReference type="InterPro" id="IPR011701">
    <property type="entry name" value="MFS"/>
</dbReference>
<keyword evidence="10" id="KW-1185">Reference proteome</keyword>
<evidence type="ECO:0000256" key="4">
    <source>
        <dbReference type="ARBA" id="ARBA00022692"/>
    </source>
</evidence>
<dbReference type="Pfam" id="PF07690">
    <property type="entry name" value="MFS_1"/>
    <property type="match status" value="1"/>
</dbReference>
<proteinExistence type="inferred from homology"/>
<feature type="domain" description="Major facilitator superfamily (MFS) profile" evidence="8">
    <location>
        <begin position="33"/>
        <end position="434"/>
    </location>
</feature>
<feature type="transmembrane region" description="Helical" evidence="7">
    <location>
        <begin position="381"/>
        <end position="404"/>
    </location>
</feature>